<dbReference type="SMART" id="SM00192">
    <property type="entry name" value="LDLa"/>
    <property type="match status" value="3"/>
</dbReference>
<organism evidence="6 7">
    <name type="scientific">Mytilus coruscus</name>
    <name type="common">Sea mussel</name>
    <dbReference type="NCBI Taxonomy" id="42192"/>
    <lineage>
        <taxon>Eukaryota</taxon>
        <taxon>Metazoa</taxon>
        <taxon>Spiralia</taxon>
        <taxon>Lophotrochozoa</taxon>
        <taxon>Mollusca</taxon>
        <taxon>Bivalvia</taxon>
        <taxon>Autobranchia</taxon>
        <taxon>Pteriomorphia</taxon>
        <taxon>Mytilida</taxon>
        <taxon>Mytiloidea</taxon>
        <taxon>Mytilidae</taxon>
        <taxon>Mytilinae</taxon>
        <taxon>Mytilus</taxon>
    </lineage>
</organism>
<feature type="disulfide bond" evidence="3">
    <location>
        <begin position="416"/>
        <end position="431"/>
    </location>
</feature>
<dbReference type="Pfam" id="PF01391">
    <property type="entry name" value="Collagen"/>
    <property type="match status" value="1"/>
</dbReference>
<feature type="compositionally biased region" description="Basic and acidic residues" evidence="4">
    <location>
        <begin position="145"/>
        <end position="154"/>
    </location>
</feature>
<feature type="compositionally biased region" description="Gly residues" evidence="4">
    <location>
        <begin position="179"/>
        <end position="189"/>
    </location>
</feature>
<dbReference type="PROSITE" id="PS01209">
    <property type="entry name" value="LDLRA_1"/>
    <property type="match status" value="1"/>
</dbReference>
<keyword evidence="1 3" id="KW-1015">Disulfide bond</keyword>
<dbReference type="PRINTS" id="PR00261">
    <property type="entry name" value="LDLRECEPTOR"/>
</dbReference>
<dbReference type="SUPFAM" id="SSF57424">
    <property type="entry name" value="LDL receptor-like module"/>
    <property type="match status" value="3"/>
</dbReference>
<dbReference type="InterPro" id="IPR036055">
    <property type="entry name" value="LDL_receptor-like_sf"/>
</dbReference>
<dbReference type="PANTHER" id="PTHR37456">
    <property type="entry name" value="SI:CH211-266K2.1"/>
    <property type="match status" value="1"/>
</dbReference>
<accession>A0A6J8DKU9</accession>
<feature type="disulfide bond" evidence="3">
    <location>
        <begin position="453"/>
        <end position="468"/>
    </location>
</feature>
<keyword evidence="5" id="KW-0732">Signal</keyword>
<feature type="disulfide bond" evidence="3">
    <location>
        <begin position="481"/>
        <end position="499"/>
    </location>
</feature>
<sequence>MNLLLISVLFSSLSLLKGNNWPRHSTSHFISNIEMIPKWCWDSYSNKFIRRYFPVRKLICIPGFEGDNCSIQCFTCQSYRELDTRVKTLETNRPVIIPNNGGGGGTGQKGEKGEKGMTAERGLQGFKGERGEKGGSGQIGFTGYKGDKGDKGDSGKPGVKGEIGLIGLQGERGQKGEPGNVGDGNGGSGEKGEPGISGPRGPPGLTGPQGPKGEQGLPGLNGRPGQKGDPGMNGINGFPGKDGLNGLQGPQGIAGVIGDRGYPGIPGGPGRKGEPGERGFRGPPGLTGPAGPIGIPGETTTIVVPNKEITILKERIKSLENNVSSCCNEVKELNVIVTGILKSLSTTTTSAVPSTTASTTKPSTTTTFTIPSTTTPTTTPAPTTTTEPATTSFQGCEPNQFKCISTDRCLPLAFRCDGINDCDDESDERNCDCNEFQFTCESDQRCIQIDKKCNNEFDCADRSDERNCEKIAQCPEGLFTCKNGKCISRNLQCDDVDDCGDESDEQKCEIDIEGTGDQELRGDKKHLTLLFGDGRGNTPVIPTNGQTTSTIVPADTSTTNGLWTSTEVSGSLGSERTDVGPFVTDETEESPESSSDIDEGIYLKTADLNNKFRCRTIDCLFPPPDIKGNNSVPPPPLPPMEMMQKDEVYKIVEIFAHDCQEDALALLDLKKKRDHKKRHLRDRSVVVMSSNSGTLGQLFISTFELLMILLIELILTC</sequence>
<dbReference type="InterPro" id="IPR002172">
    <property type="entry name" value="LDrepeatLR_classA_rpt"/>
</dbReference>
<feature type="compositionally biased region" description="Basic and acidic residues" evidence="4">
    <location>
        <begin position="109"/>
        <end position="118"/>
    </location>
</feature>
<feature type="region of interest" description="Disordered" evidence="4">
    <location>
        <begin position="94"/>
        <end position="299"/>
    </location>
</feature>
<protein>
    <submittedName>
        <fullName evidence="6">Uncharacterized protein</fullName>
    </submittedName>
</protein>
<dbReference type="Proteomes" id="UP000507470">
    <property type="component" value="Unassembled WGS sequence"/>
</dbReference>
<evidence type="ECO:0000313" key="6">
    <source>
        <dbReference type="EMBL" id="CAC5407500.1"/>
    </source>
</evidence>
<keyword evidence="7" id="KW-1185">Reference proteome</keyword>
<dbReference type="EMBL" id="CACVKT020007420">
    <property type="protein sequence ID" value="CAC5407500.1"/>
    <property type="molecule type" value="Genomic_DNA"/>
</dbReference>
<dbReference type="AlphaFoldDB" id="A0A6J8DKU9"/>
<feature type="region of interest" description="Disordered" evidence="4">
    <location>
        <begin position="537"/>
        <end position="596"/>
    </location>
</feature>
<dbReference type="OrthoDB" id="6130854at2759"/>
<dbReference type="CDD" id="cd00112">
    <property type="entry name" value="LDLa"/>
    <property type="match status" value="3"/>
</dbReference>
<evidence type="ECO:0000256" key="3">
    <source>
        <dbReference type="PROSITE-ProRule" id="PRU00124"/>
    </source>
</evidence>
<dbReference type="Pfam" id="PF00057">
    <property type="entry name" value="Ldl_recept_a"/>
    <property type="match status" value="3"/>
</dbReference>
<name>A0A6J8DKU9_MYTCO</name>
<proteinExistence type="predicted"/>
<feature type="compositionally biased region" description="Polar residues" evidence="4">
    <location>
        <begin position="540"/>
        <end position="574"/>
    </location>
</feature>
<feature type="disulfide bond" evidence="3">
    <location>
        <begin position="493"/>
        <end position="508"/>
    </location>
</feature>
<reference evidence="6 7" key="1">
    <citation type="submission" date="2020-06" db="EMBL/GenBank/DDBJ databases">
        <authorList>
            <person name="Li R."/>
            <person name="Bekaert M."/>
        </authorList>
    </citation>
    <scope>NUCLEOTIDE SEQUENCE [LARGE SCALE GENOMIC DNA]</scope>
    <source>
        <strain evidence="7">wild</strain>
    </source>
</reference>
<keyword evidence="2" id="KW-0325">Glycoprotein</keyword>
<evidence type="ECO:0000256" key="4">
    <source>
        <dbReference type="SAM" id="MobiDB-lite"/>
    </source>
</evidence>
<dbReference type="InterPro" id="IPR050938">
    <property type="entry name" value="Collagen_Structural_Proteins"/>
</dbReference>
<evidence type="ECO:0000256" key="2">
    <source>
        <dbReference type="ARBA" id="ARBA00023180"/>
    </source>
</evidence>
<feature type="signal peptide" evidence="5">
    <location>
        <begin position="1"/>
        <end position="18"/>
    </location>
</feature>
<feature type="compositionally biased region" description="Basic and acidic residues" evidence="4">
    <location>
        <begin position="271"/>
        <end position="280"/>
    </location>
</feature>
<feature type="compositionally biased region" description="Acidic residues" evidence="4">
    <location>
        <begin position="585"/>
        <end position="596"/>
    </location>
</feature>
<feature type="region of interest" description="Disordered" evidence="4">
    <location>
        <begin position="351"/>
        <end position="390"/>
    </location>
</feature>
<evidence type="ECO:0000256" key="1">
    <source>
        <dbReference type="ARBA" id="ARBA00023157"/>
    </source>
</evidence>
<dbReference type="PROSITE" id="PS50068">
    <property type="entry name" value="LDLRA_2"/>
    <property type="match status" value="3"/>
</dbReference>
<comment type="caution">
    <text evidence="3">Lacks conserved residue(s) required for the propagation of feature annotation.</text>
</comment>
<evidence type="ECO:0000256" key="5">
    <source>
        <dbReference type="SAM" id="SignalP"/>
    </source>
</evidence>
<dbReference type="InterPro" id="IPR023415">
    <property type="entry name" value="LDLR_class-A_CS"/>
</dbReference>
<feature type="chain" id="PRO_5026707961" evidence="5">
    <location>
        <begin position="19"/>
        <end position="717"/>
    </location>
</feature>
<feature type="disulfide bond" evidence="3">
    <location>
        <begin position="474"/>
        <end position="486"/>
    </location>
</feature>
<gene>
    <name evidence="6" type="ORF">MCOR_40970</name>
</gene>
<dbReference type="Gene3D" id="1.20.5.320">
    <property type="entry name" value="6-Phosphogluconate Dehydrogenase, domain 3"/>
    <property type="match status" value="1"/>
</dbReference>
<evidence type="ECO:0000313" key="7">
    <source>
        <dbReference type="Proteomes" id="UP000507470"/>
    </source>
</evidence>
<dbReference type="Gene3D" id="4.10.400.10">
    <property type="entry name" value="Low-density Lipoprotein Receptor"/>
    <property type="match status" value="3"/>
</dbReference>
<dbReference type="PANTHER" id="PTHR37456:SF5">
    <property type="entry name" value="COLLAGEN TYPE XIII ALPHA 1 CHAIN"/>
    <property type="match status" value="1"/>
</dbReference>
<dbReference type="InterPro" id="IPR008160">
    <property type="entry name" value="Collagen"/>
</dbReference>
<dbReference type="FunFam" id="4.10.400.10:FF:000065">
    <property type="entry name" value="Transmembrane protease serine 7"/>
    <property type="match status" value="1"/>
</dbReference>